<dbReference type="EMBL" id="BMXG01000002">
    <property type="protein sequence ID" value="GHB92798.1"/>
    <property type="molecule type" value="Genomic_DNA"/>
</dbReference>
<keyword evidence="2" id="KW-0732">Signal</keyword>
<comment type="caution">
    <text evidence="3">The sequence shown here is derived from an EMBL/GenBank/DDBJ whole genome shotgun (WGS) entry which is preliminary data.</text>
</comment>
<dbReference type="InterPro" id="IPR052932">
    <property type="entry name" value="OprB_Porin"/>
</dbReference>
<dbReference type="Gene3D" id="2.40.160.180">
    <property type="entry name" value="Carbohydrate-selective porin OprB"/>
    <property type="match status" value="1"/>
</dbReference>
<reference evidence="3" key="1">
    <citation type="journal article" date="2014" name="Int. J. Syst. Evol. Microbiol.">
        <title>Complete genome sequence of Corynebacterium casei LMG S-19264T (=DSM 44701T), isolated from a smear-ripened cheese.</title>
        <authorList>
            <consortium name="US DOE Joint Genome Institute (JGI-PGF)"/>
            <person name="Walter F."/>
            <person name="Albersmeier A."/>
            <person name="Kalinowski J."/>
            <person name="Ruckert C."/>
        </authorList>
    </citation>
    <scope>NUCLEOTIDE SEQUENCE</scope>
    <source>
        <strain evidence="3">KCTC 12870</strain>
    </source>
</reference>
<dbReference type="PANTHER" id="PTHR37944:SF1">
    <property type="entry name" value="PORIN B"/>
    <property type="match status" value="1"/>
</dbReference>
<comment type="similarity">
    <text evidence="1 2">Belongs to the OprB family.</text>
</comment>
<evidence type="ECO:0000256" key="2">
    <source>
        <dbReference type="RuleBase" id="RU363072"/>
    </source>
</evidence>
<organism evidence="3 4">
    <name type="scientific">Cerasicoccus arenae</name>
    <dbReference type="NCBI Taxonomy" id="424488"/>
    <lineage>
        <taxon>Bacteria</taxon>
        <taxon>Pseudomonadati</taxon>
        <taxon>Verrucomicrobiota</taxon>
        <taxon>Opitutia</taxon>
        <taxon>Puniceicoccales</taxon>
        <taxon>Cerasicoccaceae</taxon>
        <taxon>Cerasicoccus</taxon>
    </lineage>
</organism>
<dbReference type="Proteomes" id="UP000642829">
    <property type="component" value="Unassembled WGS sequence"/>
</dbReference>
<dbReference type="RefSeq" id="WP_189511528.1">
    <property type="nucleotide sequence ID" value="NZ_BMXG01000002.1"/>
</dbReference>
<dbReference type="AlphaFoldDB" id="A0A8J3GCY1"/>
<dbReference type="PANTHER" id="PTHR37944">
    <property type="entry name" value="PORIN B"/>
    <property type="match status" value="1"/>
</dbReference>
<gene>
    <name evidence="3" type="ORF">GCM10007047_05080</name>
</gene>
<keyword evidence="4" id="KW-1185">Reference proteome</keyword>
<evidence type="ECO:0000313" key="4">
    <source>
        <dbReference type="Proteomes" id="UP000642829"/>
    </source>
</evidence>
<protein>
    <submittedName>
        <fullName evidence="3">Porin</fullName>
    </submittedName>
</protein>
<name>A0A8J3GCY1_9BACT</name>
<dbReference type="GO" id="GO:0015288">
    <property type="term" value="F:porin activity"/>
    <property type="evidence" value="ECO:0007669"/>
    <property type="project" value="InterPro"/>
</dbReference>
<dbReference type="Pfam" id="PF04966">
    <property type="entry name" value="OprB"/>
    <property type="match status" value="1"/>
</dbReference>
<evidence type="ECO:0000256" key="1">
    <source>
        <dbReference type="ARBA" id="ARBA00008769"/>
    </source>
</evidence>
<reference evidence="3" key="2">
    <citation type="submission" date="2020-09" db="EMBL/GenBank/DDBJ databases">
        <authorList>
            <person name="Sun Q."/>
            <person name="Kim S."/>
        </authorList>
    </citation>
    <scope>NUCLEOTIDE SEQUENCE</scope>
    <source>
        <strain evidence="3">KCTC 12870</strain>
    </source>
</reference>
<feature type="signal peptide" evidence="2">
    <location>
        <begin position="1"/>
        <end position="27"/>
    </location>
</feature>
<accession>A0A8J3GCY1</accession>
<evidence type="ECO:0000313" key="3">
    <source>
        <dbReference type="EMBL" id="GHB92798.1"/>
    </source>
</evidence>
<sequence>MKNFIAWRPLRRVSLLCLISAVSPAFAAYTQYAATAEERHDEMMTYFDDHIEPTIPDSLDTWWSYKYMLGDGYYRDDLAKEGITLSLKFVTDSMGNVSGGARQGFTYTGSMGFDMDADLERLVGIPGADFYVSAVWRSGVSLSNRYIHNVFQTQQVYGGQNLRLYAFYWRQELFEDQLEVKLGRIAQGDDFLSRPIYWSYVQNAFDGNPVSIFLNSPMYAYPNATWGAFFKYTPKQAPVYAQVGVYGGAKKPAQNRNSAHGLDWSFDYENIFIIGQAGWTPELTIGNQEGLPGNYSMGGYHVIDDHPTFLQPPTIAGLPKTVRKADGLWGMYWMVDQMVYSNGVNSSGNKTGITPWFTVSLAPDERVNKMPLSFYGGIRFDAVLPSRKDDFLALGYVYGKFSDDFRKSQVIAGLSPQNFESVVELTYMIQVNQWLTFQPDIQYIINPGAAGKFGDALVLGFQSSVQF</sequence>
<dbReference type="InterPro" id="IPR007049">
    <property type="entry name" value="Carb-sel_porin_OprB"/>
</dbReference>
<proteinExistence type="inferred from homology"/>
<dbReference type="GO" id="GO:0008643">
    <property type="term" value="P:carbohydrate transport"/>
    <property type="evidence" value="ECO:0007669"/>
    <property type="project" value="InterPro"/>
</dbReference>
<dbReference type="InterPro" id="IPR038673">
    <property type="entry name" value="OprB_sf"/>
</dbReference>
<feature type="chain" id="PRO_5035337140" evidence="2">
    <location>
        <begin position="28"/>
        <end position="467"/>
    </location>
</feature>
<dbReference type="GO" id="GO:0016020">
    <property type="term" value="C:membrane"/>
    <property type="evidence" value="ECO:0007669"/>
    <property type="project" value="InterPro"/>
</dbReference>